<keyword evidence="1" id="KW-0378">Hydrolase</keyword>
<dbReference type="SUPFAM" id="SSF56784">
    <property type="entry name" value="HAD-like"/>
    <property type="match status" value="1"/>
</dbReference>
<dbReference type="RefSeq" id="WP_179718409.1">
    <property type="nucleotide sequence ID" value="NZ_JACBZT010000001.1"/>
</dbReference>
<organism evidence="1 2">
    <name type="scientific">Petropleomorpha daqingensis</name>
    <dbReference type="NCBI Taxonomy" id="2026353"/>
    <lineage>
        <taxon>Bacteria</taxon>
        <taxon>Bacillati</taxon>
        <taxon>Actinomycetota</taxon>
        <taxon>Actinomycetes</taxon>
        <taxon>Geodermatophilales</taxon>
        <taxon>Geodermatophilaceae</taxon>
        <taxon>Petropleomorpha</taxon>
    </lineage>
</organism>
<gene>
    <name evidence="1" type="ORF">GGQ55_003217</name>
</gene>
<reference evidence="1 2" key="1">
    <citation type="submission" date="2020-07" db="EMBL/GenBank/DDBJ databases">
        <title>Sequencing the genomes of 1000 actinobacteria strains.</title>
        <authorList>
            <person name="Klenk H.-P."/>
        </authorList>
    </citation>
    <scope>NUCLEOTIDE SEQUENCE [LARGE SCALE GENOMIC DNA]</scope>
    <source>
        <strain evidence="1 2">DSM 104001</strain>
    </source>
</reference>
<dbReference type="AlphaFoldDB" id="A0A853CJ62"/>
<evidence type="ECO:0000313" key="2">
    <source>
        <dbReference type="Proteomes" id="UP000541969"/>
    </source>
</evidence>
<dbReference type="EMBL" id="JACBZT010000001">
    <property type="protein sequence ID" value="NYJ06939.1"/>
    <property type="molecule type" value="Genomic_DNA"/>
</dbReference>
<evidence type="ECO:0000313" key="1">
    <source>
        <dbReference type="EMBL" id="NYJ06939.1"/>
    </source>
</evidence>
<sequence>MRGGVVVFDLDKVLLGGDATTLFLHGRLRRSPARLVPLLLAAPLLVPGSAVPQLRPLAARAMTRLAVGRDDDDVAAVAEAYEEALTRKPEAAVGDAIACVQEHRAAGDVVVVATGCEEVLARGYLRAIGLGDLDVVGSNGSLPPRRAIGGAKVEMLTERGYPPPWRAVYSDSVSDLPLFAGTPRPVLVNAGEDDARRVGRVLGRRPEVVTWR</sequence>
<dbReference type="InterPro" id="IPR036412">
    <property type="entry name" value="HAD-like_sf"/>
</dbReference>
<dbReference type="Pfam" id="PF12710">
    <property type="entry name" value="HAD"/>
    <property type="match status" value="1"/>
</dbReference>
<dbReference type="Gene3D" id="3.40.50.1000">
    <property type="entry name" value="HAD superfamily/HAD-like"/>
    <property type="match status" value="1"/>
</dbReference>
<protein>
    <submittedName>
        <fullName evidence="1">Phosphatidylglycerophosphatase C</fullName>
        <ecNumber evidence="1">3.1.3.27</ecNumber>
    </submittedName>
</protein>
<name>A0A853CJ62_9ACTN</name>
<dbReference type="GO" id="GO:0008962">
    <property type="term" value="F:phosphatidylglycerophosphatase activity"/>
    <property type="evidence" value="ECO:0007669"/>
    <property type="project" value="UniProtKB-EC"/>
</dbReference>
<comment type="caution">
    <text evidence="1">The sequence shown here is derived from an EMBL/GenBank/DDBJ whole genome shotgun (WGS) entry which is preliminary data.</text>
</comment>
<dbReference type="InterPro" id="IPR023214">
    <property type="entry name" value="HAD_sf"/>
</dbReference>
<dbReference type="Proteomes" id="UP000541969">
    <property type="component" value="Unassembled WGS sequence"/>
</dbReference>
<proteinExistence type="predicted"/>
<accession>A0A853CJ62</accession>
<dbReference type="Gene3D" id="1.20.1440.100">
    <property type="entry name" value="SG protein - dephosphorylation function"/>
    <property type="match status" value="1"/>
</dbReference>
<keyword evidence="2" id="KW-1185">Reference proteome</keyword>
<dbReference type="EC" id="3.1.3.27" evidence="1"/>